<comment type="caution">
    <text evidence="1">The sequence shown here is derived from an EMBL/GenBank/DDBJ whole genome shotgun (WGS) entry which is preliminary data.</text>
</comment>
<proteinExistence type="predicted"/>
<evidence type="ECO:0000313" key="1">
    <source>
        <dbReference type="EMBL" id="KAF7557951.1"/>
    </source>
</evidence>
<gene>
    <name evidence="1" type="ORF">G7Z17_g346</name>
</gene>
<reference evidence="1" key="1">
    <citation type="submission" date="2020-03" db="EMBL/GenBank/DDBJ databases">
        <title>Draft Genome Sequence of Cylindrodendrum hubeiense.</title>
        <authorList>
            <person name="Buettner E."/>
            <person name="Kellner H."/>
        </authorList>
    </citation>
    <scope>NUCLEOTIDE SEQUENCE</scope>
    <source>
        <strain evidence="1">IHI 201604</strain>
    </source>
</reference>
<name>A0A9P5HNP9_9HYPO</name>
<organism evidence="1 2">
    <name type="scientific">Cylindrodendrum hubeiense</name>
    <dbReference type="NCBI Taxonomy" id="595255"/>
    <lineage>
        <taxon>Eukaryota</taxon>
        <taxon>Fungi</taxon>
        <taxon>Dikarya</taxon>
        <taxon>Ascomycota</taxon>
        <taxon>Pezizomycotina</taxon>
        <taxon>Sordariomycetes</taxon>
        <taxon>Hypocreomycetidae</taxon>
        <taxon>Hypocreales</taxon>
        <taxon>Nectriaceae</taxon>
        <taxon>Cylindrodendrum</taxon>
    </lineage>
</organism>
<accession>A0A9P5HNP9</accession>
<dbReference type="Proteomes" id="UP000722485">
    <property type="component" value="Unassembled WGS sequence"/>
</dbReference>
<dbReference type="AlphaFoldDB" id="A0A9P5HNP9"/>
<keyword evidence="2" id="KW-1185">Reference proteome</keyword>
<dbReference type="EMBL" id="JAANBB010000002">
    <property type="protein sequence ID" value="KAF7557951.1"/>
    <property type="molecule type" value="Genomic_DNA"/>
</dbReference>
<protein>
    <submittedName>
        <fullName evidence="1">Uncharacterized protein</fullName>
    </submittedName>
</protein>
<dbReference type="OrthoDB" id="5383572at2759"/>
<sequence length="194" mass="21169">MQQAEKILGKRFIDNMKGDNGYLKKINDPPSTLLNYTVSPTDIPKDSEYAFQITGKKNNGYDVNITTDPSADKPLFNPKIISIKFSFTTGSDKLCVFSNSSFSEATGAKDGECSYSGPGGIFILNLITQNGESVTMIGYEYQLLPATQDNPASPSQRILSNRGAFNITATGKPITSDNVFPLRLVEERLGALCY</sequence>
<evidence type="ECO:0000313" key="2">
    <source>
        <dbReference type="Proteomes" id="UP000722485"/>
    </source>
</evidence>